<evidence type="ECO:0000256" key="1">
    <source>
        <dbReference type="SAM" id="MobiDB-lite"/>
    </source>
</evidence>
<dbReference type="Pfam" id="PF06605">
    <property type="entry name" value="Prophage_tail"/>
    <property type="match status" value="1"/>
</dbReference>
<dbReference type="InterPro" id="IPR010572">
    <property type="entry name" value="Tail_dom"/>
</dbReference>
<feature type="domain" description="Tail spike" evidence="2">
    <location>
        <begin position="193"/>
        <end position="445"/>
    </location>
</feature>
<protein>
    <submittedName>
        <fullName evidence="3">Tail protein</fullName>
    </submittedName>
</protein>
<evidence type="ECO:0000313" key="3">
    <source>
        <dbReference type="EMBL" id="WLJ25857.1"/>
    </source>
</evidence>
<reference evidence="3" key="1">
    <citation type="submission" date="2023-04" db="EMBL/GenBank/DDBJ databases">
        <title>The human skin virome in hidradenitis suppurativa patients.</title>
        <authorList>
            <person name="Jansen D."/>
        </authorList>
    </citation>
    <scope>NUCLEOTIDE SEQUENCE</scope>
    <source>
        <strain evidence="3">VC3_JansenPhageI</strain>
    </source>
</reference>
<dbReference type="EMBL" id="OQ890318">
    <property type="protein sequence ID" value="WLJ25857.1"/>
    <property type="molecule type" value="Genomic_DNA"/>
</dbReference>
<accession>A0AA49X2L8</accession>
<feature type="compositionally biased region" description="Acidic residues" evidence="1">
    <location>
        <begin position="317"/>
        <end position="326"/>
    </location>
</feature>
<name>A0AA49X2L8_9VIRU</name>
<feature type="region of interest" description="Disordered" evidence="1">
    <location>
        <begin position="314"/>
        <end position="347"/>
    </location>
</feature>
<dbReference type="Gene3D" id="3.55.50.40">
    <property type="match status" value="1"/>
</dbReference>
<proteinExistence type="predicted"/>
<organism evidence="3">
    <name type="scientific">Staphylococcus phage HS12</name>
    <dbReference type="NCBI Taxonomy" id="3056402"/>
    <lineage>
        <taxon>Viruses</taxon>
    </lineage>
</organism>
<evidence type="ECO:0000259" key="2">
    <source>
        <dbReference type="Pfam" id="PF06605"/>
    </source>
</evidence>
<sequence length="761" mass="86342">MAFIKSPYENIYDETLYNGNGYYNSNGTFITDKTFKYMDKQRTDFLGRGYVVMRNYTLPYFYATYWDRFGNFLYTEKCTLTNGVYRFPVLSTEANDVSFSFHESQEDIEIFKYGKYYYLEAVIQHSQEINGDEKLELDIEYTQNNGEFLSLQKDLNMWIIEFENKEYVIINNEKQGYGVKHRVSCTAILYALYKLNSDRIYERIDESLTTTEGFNYVFKGTPFSYVVVDSAPSSRFQGLGEGESRLEVLKKFIDRWGYELKIVGNVFYFYSQIGNDSNFEYRYKINAQNISQSSDASEMYTYCRGYGDYAGDGGDGVGDESDDIDSTEMTSTNEIETEENSGDDRPVAEKAKLKREYTSPLAKFLGKIHAPPVMDGRIKLVETMDQRLIQRVEGSIVLSFTADIVDMSENGYDYQHSELGDRVFLVDERININREIRVIAMSRTIDALGRLVAMENTFGTASLTDKYEAKFNTAINDITEVMKGNKAIPFNALDTVAQSMVSKIQNTSTELSFGNNGILAIDKNNKNNIVAMNSSGWMLSTDGGKTAKTALTAEGIVADTITTGSLMTSLVNIIGRDSLMYMDGDQFIAKSQIDKRKTVISPSGITITRPDGATWVENGIFKSSMEIQMAAPQPLSAGVEIYGSYYKTSNFEKSYIEEYFFQHKARYLRILGRGKMVHSTDNKYNGIVFVESVENGEAKVVGSQKVLKSEEFEDGNAGELVDITIDLGTPTYGYKHFYIAFRSTSAKSEIYFRRSLVELKD</sequence>